<dbReference type="SUPFAM" id="SSF111283">
    <property type="entry name" value="Putative modulator of DNA gyrase, PmbA/TldD"/>
    <property type="match status" value="1"/>
</dbReference>
<dbReference type="InterPro" id="IPR035068">
    <property type="entry name" value="TldD/PmbA_N"/>
</dbReference>
<evidence type="ECO:0000256" key="1">
    <source>
        <dbReference type="ARBA" id="ARBA00005836"/>
    </source>
</evidence>
<dbReference type="Proteomes" id="UP000198420">
    <property type="component" value="Unassembled WGS sequence"/>
</dbReference>
<evidence type="ECO:0000313" key="8">
    <source>
        <dbReference type="Proteomes" id="UP000198420"/>
    </source>
</evidence>
<dbReference type="GO" id="GO:0005829">
    <property type="term" value="C:cytosol"/>
    <property type="evidence" value="ECO:0007669"/>
    <property type="project" value="TreeGrafter"/>
</dbReference>
<dbReference type="InterPro" id="IPR051463">
    <property type="entry name" value="Peptidase_U62_metallo"/>
</dbReference>
<dbReference type="FunFam" id="3.30.2290.10:FF:000003">
    <property type="entry name" value="Zinc-dependent protease, TldD/PmbA family"/>
    <property type="match status" value="1"/>
</dbReference>
<dbReference type="InterPro" id="IPR002510">
    <property type="entry name" value="Metalloprtase-TldD/E_N"/>
</dbReference>
<evidence type="ECO:0000259" key="6">
    <source>
        <dbReference type="Pfam" id="PF19289"/>
    </source>
</evidence>
<sequence>MRRGLDASFSALPLDSLAGAALGRAAELGAGHASFRLDRVRTARLLLRDGVLGGGQDATDTGLAVRLWHRGVPGFAAAPELTASAAAGAAEQAVAVARACSALGGGSGEPVGEPVHRDTAWFSSYRVDPFEVPEEERIALMAGWSRRLLAAPEVEHVLAFLTVVRENKYYADLAGTVTAQQRVRIHPLFFVQGADPRGGGTATLRTLGPPTARGWEYLAGDGWDWERELAELPAHLAAKLRARPVRPGRYDLVIDPSNLWLTVHESVGHTTEMDRALGHEASSTGTTFLTPDGVGSHRYGSPLMNVTADRTAEHGLATVGFDDEGVAAQSWSLVRDGVLTGFQHDRRTAGLTGLGRSNGCSFAESAMHVPLPRMPNVGLRPAPGGPSADGLIAGIEDGIYLVGSDSWSIDMRRQNFQMTAQRCHRIRNGRLDGQLSGVAYQASTTEFWSALTALGGEATYRLFGADLCGKGQPMQVAAASHGCPAAVFRGIEVIDTGADGLP</sequence>
<dbReference type="AlphaFoldDB" id="A0A239F218"/>
<gene>
    <name evidence="7" type="ORF">SAMN06265355_11931</name>
</gene>
<reference evidence="8" key="1">
    <citation type="submission" date="2017-06" db="EMBL/GenBank/DDBJ databases">
        <authorList>
            <person name="Varghese N."/>
            <person name="Submissions S."/>
        </authorList>
    </citation>
    <scope>NUCLEOTIDE SEQUENCE [LARGE SCALE GENOMIC DNA]</scope>
    <source>
        <strain evidence="8">DSM 44485</strain>
    </source>
</reference>
<dbReference type="PANTHER" id="PTHR30624">
    <property type="entry name" value="UNCHARACTERIZED PROTEIN TLDD AND PMBA"/>
    <property type="match status" value="1"/>
</dbReference>
<accession>A0A239F218</accession>
<feature type="domain" description="Metalloprotease TldD/E C-terminal" evidence="6">
    <location>
        <begin position="247"/>
        <end position="493"/>
    </location>
</feature>
<evidence type="ECO:0000313" key="7">
    <source>
        <dbReference type="EMBL" id="SNS50313.1"/>
    </source>
</evidence>
<protein>
    <submittedName>
        <fullName evidence="7">TldD protein</fullName>
    </submittedName>
</protein>
<dbReference type="Gene3D" id="3.30.2290.10">
    <property type="entry name" value="PmbA/TldD superfamily"/>
    <property type="match status" value="1"/>
</dbReference>
<dbReference type="InterPro" id="IPR045569">
    <property type="entry name" value="Metalloprtase-TldD/E_C"/>
</dbReference>
<dbReference type="EMBL" id="FZNP01000019">
    <property type="protein sequence ID" value="SNS50313.1"/>
    <property type="molecule type" value="Genomic_DNA"/>
</dbReference>
<dbReference type="GO" id="GO:0006508">
    <property type="term" value="P:proteolysis"/>
    <property type="evidence" value="ECO:0007669"/>
    <property type="project" value="UniProtKB-KW"/>
</dbReference>
<dbReference type="InterPro" id="IPR036059">
    <property type="entry name" value="TldD/PmbA_sf"/>
</dbReference>
<dbReference type="OrthoDB" id="9803213at2"/>
<dbReference type="PANTHER" id="PTHR30624:SF10">
    <property type="entry name" value="CONSERVED PROTEIN"/>
    <property type="match status" value="1"/>
</dbReference>
<evidence type="ECO:0000256" key="3">
    <source>
        <dbReference type="ARBA" id="ARBA00022801"/>
    </source>
</evidence>
<organism evidence="7 8">
    <name type="scientific">Actinomadura mexicana</name>
    <dbReference type="NCBI Taxonomy" id="134959"/>
    <lineage>
        <taxon>Bacteria</taxon>
        <taxon>Bacillati</taxon>
        <taxon>Actinomycetota</taxon>
        <taxon>Actinomycetes</taxon>
        <taxon>Streptosporangiales</taxon>
        <taxon>Thermomonosporaceae</taxon>
        <taxon>Actinomadura</taxon>
    </lineage>
</organism>
<name>A0A239F218_9ACTN</name>
<dbReference type="GO" id="GO:0008237">
    <property type="term" value="F:metallopeptidase activity"/>
    <property type="evidence" value="ECO:0007669"/>
    <property type="project" value="UniProtKB-KW"/>
</dbReference>
<dbReference type="Pfam" id="PF01523">
    <property type="entry name" value="PmbA_TldD_1st"/>
    <property type="match status" value="1"/>
</dbReference>
<feature type="domain" description="Metalloprotease TldD/E N-terminal" evidence="5">
    <location>
        <begin position="35"/>
        <end position="97"/>
    </location>
</feature>
<keyword evidence="4" id="KW-0482">Metalloprotease</keyword>
<dbReference type="Pfam" id="PF19289">
    <property type="entry name" value="PmbA_TldD_3rd"/>
    <property type="match status" value="1"/>
</dbReference>
<keyword evidence="2" id="KW-0645">Protease</keyword>
<dbReference type="RefSeq" id="WP_089316021.1">
    <property type="nucleotide sequence ID" value="NZ_FZNP01000019.1"/>
</dbReference>
<evidence type="ECO:0000259" key="5">
    <source>
        <dbReference type="Pfam" id="PF01523"/>
    </source>
</evidence>
<keyword evidence="8" id="KW-1185">Reference proteome</keyword>
<keyword evidence="3" id="KW-0378">Hydrolase</keyword>
<proteinExistence type="inferred from homology"/>
<evidence type="ECO:0000256" key="2">
    <source>
        <dbReference type="ARBA" id="ARBA00022670"/>
    </source>
</evidence>
<comment type="similarity">
    <text evidence="1">Belongs to the peptidase U62 family.</text>
</comment>
<evidence type="ECO:0000256" key="4">
    <source>
        <dbReference type="ARBA" id="ARBA00023049"/>
    </source>
</evidence>